<evidence type="ECO:0000259" key="11">
    <source>
        <dbReference type="Pfam" id="PF23493"/>
    </source>
</evidence>
<dbReference type="EMBL" id="MEWW01000011">
    <property type="protein sequence ID" value="OGC84652.1"/>
    <property type="molecule type" value="Genomic_DNA"/>
</dbReference>
<protein>
    <recommendedName>
        <fullName evidence="9">Cysteine--tRNA ligase</fullName>
        <ecNumber evidence="9">6.1.1.16</ecNumber>
    </recommendedName>
    <alternativeName>
        <fullName evidence="9">Cysteinyl-tRNA synthetase</fullName>
        <shortName evidence="9">CysRS</shortName>
    </alternativeName>
</protein>
<dbReference type="GO" id="GO:0005829">
    <property type="term" value="C:cytosol"/>
    <property type="evidence" value="ECO:0007669"/>
    <property type="project" value="TreeGrafter"/>
</dbReference>
<feature type="domain" description="Cysteinyl-tRNA ligase anticodon binding" evidence="11">
    <location>
        <begin position="429"/>
        <end position="471"/>
    </location>
</feature>
<dbReference type="Pfam" id="PF23493">
    <property type="entry name" value="CysS_C"/>
    <property type="match status" value="1"/>
</dbReference>
<feature type="binding site" evidence="9">
    <location>
        <position position="250"/>
    </location>
    <ligand>
        <name>Zn(2+)</name>
        <dbReference type="ChEBI" id="CHEBI:29105"/>
    </ligand>
</feature>
<dbReference type="AlphaFoldDB" id="A0A1F4XSG7"/>
<evidence type="ECO:0000256" key="1">
    <source>
        <dbReference type="ARBA" id="ARBA00011245"/>
    </source>
</evidence>
<feature type="short sequence motif" description="'HIGH' region" evidence="9">
    <location>
        <begin position="29"/>
        <end position="39"/>
    </location>
</feature>
<dbReference type="PANTHER" id="PTHR10890:SF3">
    <property type="entry name" value="CYSTEINE--TRNA LIGASE, CYTOPLASMIC"/>
    <property type="match status" value="1"/>
</dbReference>
<evidence type="ECO:0000256" key="8">
    <source>
        <dbReference type="ARBA" id="ARBA00023146"/>
    </source>
</evidence>
<dbReference type="SUPFAM" id="SSF47323">
    <property type="entry name" value="Anticodon-binding domain of a subclass of class I aminoacyl-tRNA synthetases"/>
    <property type="match status" value="1"/>
</dbReference>
<keyword evidence="6 9" id="KW-0067">ATP-binding</keyword>
<keyword evidence="2 9" id="KW-0436">Ligase</keyword>
<evidence type="ECO:0000256" key="6">
    <source>
        <dbReference type="ARBA" id="ARBA00022840"/>
    </source>
</evidence>
<dbReference type="Gene3D" id="3.40.50.620">
    <property type="entry name" value="HUPs"/>
    <property type="match status" value="1"/>
</dbReference>
<feature type="binding site" evidence="9">
    <location>
        <position position="27"/>
    </location>
    <ligand>
        <name>Zn(2+)</name>
        <dbReference type="ChEBI" id="CHEBI:29105"/>
    </ligand>
</feature>
<evidence type="ECO:0000256" key="4">
    <source>
        <dbReference type="ARBA" id="ARBA00022741"/>
    </source>
</evidence>
<comment type="subunit">
    <text evidence="1 9">Monomer.</text>
</comment>
<evidence type="ECO:0000256" key="2">
    <source>
        <dbReference type="ARBA" id="ARBA00022598"/>
    </source>
</evidence>
<evidence type="ECO:0000256" key="3">
    <source>
        <dbReference type="ARBA" id="ARBA00022723"/>
    </source>
</evidence>
<reference evidence="12 13" key="1">
    <citation type="journal article" date="2016" name="Nat. Commun.">
        <title>Thousands of microbial genomes shed light on interconnected biogeochemical processes in an aquifer system.</title>
        <authorList>
            <person name="Anantharaman K."/>
            <person name="Brown C.T."/>
            <person name="Hug L.A."/>
            <person name="Sharon I."/>
            <person name="Castelle C.J."/>
            <person name="Probst A.J."/>
            <person name="Thomas B.C."/>
            <person name="Singh A."/>
            <person name="Wilkins M.J."/>
            <person name="Karaoz U."/>
            <person name="Brodie E.L."/>
            <person name="Williams K.H."/>
            <person name="Hubbard S.S."/>
            <person name="Banfield J.F."/>
        </authorList>
    </citation>
    <scope>NUCLEOTIDE SEQUENCE [LARGE SCALE GENOMIC DNA]</scope>
</reference>
<dbReference type="InterPro" id="IPR009080">
    <property type="entry name" value="tRNAsynth_Ia_anticodon-bd"/>
</dbReference>
<comment type="caution">
    <text evidence="12">The sequence shown here is derived from an EMBL/GenBank/DDBJ whole genome shotgun (WGS) entry which is preliminary data.</text>
</comment>
<feature type="domain" description="tRNA synthetases class I catalytic" evidence="10">
    <location>
        <begin position="14"/>
        <end position="329"/>
    </location>
</feature>
<evidence type="ECO:0000313" key="12">
    <source>
        <dbReference type="EMBL" id="OGC84652.1"/>
    </source>
</evidence>
<evidence type="ECO:0000259" key="10">
    <source>
        <dbReference type="Pfam" id="PF01406"/>
    </source>
</evidence>
<dbReference type="GO" id="GO:0005524">
    <property type="term" value="F:ATP binding"/>
    <property type="evidence" value="ECO:0007669"/>
    <property type="project" value="UniProtKB-UniRule"/>
</dbReference>
<comment type="similarity">
    <text evidence="9">Belongs to the class-I aminoacyl-tRNA synthetase family.</text>
</comment>
<dbReference type="SUPFAM" id="SSF52374">
    <property type="entry name" value="Nucleotidylyl transferase"/>
    <property type="match status" value="1"/>
</dbReference>
<evidence type="ECO:0000256" key="9">
    <source>
        <dbReference type="HAMAP-Rule" id="MF_00041"/>
    </source>
</evidence>
<dbReference type="NCBIfam" id="TIGR00435">
    <property type="entry name" value="cysS"/>
    <property type="match status" value="1"/>
</dbReference>
<dbReference type="InterPro" id="IPR014729">
    <property type="entry name" value="Rossmann-like_a/b/a_fold"/>
</dbReference>
<gene>
    <name evidence="9" type="primary">cysS</name>
    <name evidence="12" type="ORF">A3F55_03140</name>
</gene>
<dbReference type="InterPro" id="IPR015803">
    <property type="entry name" value="Cys-tRNA-ligase"/>
</dbReference>
<dbReference type="Pfam" id="PF01406">
    <property type="entry name" value="tRNA-synt_1e"/>
    <property type="match status" value="1"/>
</dbReference>
<dbReference type="PRINTS" id="PR00983">
    <property type="entry name" value="TRNASYNTHCYS"/>
</dbReference>
<keyword evidence="3 9" id="KW-0479">Metal-binding</keyword>
<dbReference type="GO" id="GO:0008270">
    <property type="term" value="F:zinc ion binding"/>
    <property type="evidence" value="ECO:0007669"/>
    <property type="project" value="UniProtKB-UniRule"/>
</dbReference>
<keyword evidence="9" id="KW-0963">Cytoplasm</keyword>
<dbReference type="InterPro" id="IPR024909">
    <property type="entry name" value="Cys-tRNA/MSH_ligase"/>
</dbReference>
<comment type="caution">
    <text evidence="9">Lacks conserved residue(s) required for the propagation of feature annotation.</text>
</comment>
<dbReference type="HAMAP" id="MF_00041">
    <property type="entry name" value="Cys_tRNA_synth"/>
    <property type="match status" value="1"/>
</dbReference>
<dbReference type="GO" id="GO:0006423">
    <property type="term" value="P:cysteinyl-tRNA aminoacylation"/>
    <property type="evidence" value="ECO:0007669"/>
    <property type="project" value="UniProtKB-UniRule"/>
</dbReference>
<comment type="catalytic activity">
    <reaction evidence="9">
        <text>tRNA(Cys) + L-cysteine + ATP = L-cysteinyl-tRNA(Cys) + AMP + diphosphate</text>
        <dbReference type="Rhea" id="RHEA:17773"/>
        <dbReference type="Rhea" id="RHEA-COMP:9661"/>
        <dbReference type="Rhea" id="RHEA-COMP:9679"/>
        <dbReference type="ChEBI" id="CHEBI:30616"/>
        <dbReference type="ChEBI" id="CHEBI:33019"/>
        <dbReference type="ChEBI" id="CHEBI:35235"/>
        <dbReference type="ChEBI" id="CHEBI:78442"/>
        <dbReference type="ChEBI" id="CHEBI:78517"/>
        <dbReference type="ChEBI" id="CHEBI:456215"/>
        <dbReference type="EC" id="6.1.1.16"/>
    </reaction>
</comment>
<dbReference type="Proteomes" id="UP000178091">
    <property type="component" value="Unassembled WGS sequence"/>
</dbReference>
<name>A0A1F4XSG7_9BACT</name>
<dbReference type="InterPro" id="IPR056411">
    <property type="entry name" value="CysS_C"/>
</dbReference>
<dbReference type="InterPro" id="IPR032678">
    <property type="entry name" value="tRNA-synt_1_cat_dom"/>
</dbReference>
<keyword evidence="4 9" id="KW-0547">Nucleotide-binding</keyword>
<keyword evidence="5 9" id="KW-0862">Zinc</keyword>
<proteinExistence type="inferred from homology"/>
<feature type="binding site" evidence="9">
    <location>
        <position position="225"/>
    </location>
    <ligand>
        <name>Zn(2+)</name>
        <dbReference type="ChEBI" id="CHEBI:29105"/>
    </ligand>
</feature>
<accession>A0A1F4XSG7</accession>
<dbReference type="PANTHER" id="PTHR10890">
    <property type="entry name" value="CYSTEINYL-TRNA SYNTHETASE"/>
    <property type="match status" value="1"/>
</dbReference>
<sequence length="479" mass="53929">MRFHNTLSGKAEEFVPLKGRTVKMYNCGPTVYDRQHLGNMFAVVFGNTLRNVLEAWGYQVKQVINITDFGHLSGDNEGNPDLGEDKMSLGLKREGLKPTLENMRKMAEKYAEIYIDDLKALGVPVDTISFPRASDYIEEQVALIKTLEQKGYAYQTSDGVYYDTAKFKSYGKLGNIKLENLQEGARVEANKEKRSPHDFALWKLSSELGWKSPWGKGFPGWHIECTAMIFKLLGKQIDIHTGGVEHIPIHHNNEIAQAEAATGKPYVKYWLHNAHITIEGKKISKSLGNTVYLSQLVDRGYSPRAFRYWVLTGHYRTPMNFTWEAIEGADQALKRLTRAYLEARTTAPDERVGPSALRSSEGAVVKDSFLKAFYNAIANDLGTAQAIALVWDNLKSLDQDTLRKVDQVLGLGFTAEQEAAKLKVLKGSDIPEHIQNLLDERELARKNKDFSKADELRREIESQGFVLKDTPEGPKISKS</sequence>
<feature type="binding site" evidence="9">
    <location>
        <position position="285"/>
    </location>
    <ligand>
        <name>ATP</name>
        <dbReference type="ChEBI" id="CHEBI:30616"/>
    </ligand>
</feature>
<organism evidence="12 13">
    <name type="scientific">Candidatus Adlerbacteria bacterium RIFCSPHIGHO2_12_FULL_53_18</name>
    <dbReference type="NCBI Taxonomy" id="1797242"/>
    <lineage>
        <taxon>Bacteria</taxon>
        <taxon>Candidatus Adleribacteriota</taxon>
    </lineage>
</organism>
<keyword evidence="8 9" id="KW-0030">Aminoacyl-tRNA synthetase</keyword>
<keyword evidence="7 9" id="KW-0648">Protein biosynthesis</keyword>
<evidence type="ECO:0000256" key="5">
    <source>
        <dbReference type="ARBA" id="ARBA00022833"/>
    </source>
</evidence>
<evidence type="ECO:0000313" key="13">
    <source>
        <dbReference type="Proteomes" id="UP000178091"/>
    </source>
</evidence>
<feature type="binding site" evidence="9">
    <location>
        <position position="254"/>
    </location>
    <ligand>
        <name>Zn(2+)</name>
        <dbReference type="ChEBI" id="CHEBI:29105"/>
    </ligand>
</feature>
<evidence type="ECO:0000256" key="7">
    <source>
        <dbReference type="ARBA" id="ARBA00022917"/>
    </source>
</evidence>
<comment type="cofactor">
    <cofactor evidence="9">
        <name>Zn(2+)</name>
        <dbReference type="ChEBI" id="CHEBI:29105"/>
    </cofactor>
    <text evidence="9">Binds 1 zinc ion per subunit.</text>
</comment>
<dbReference type="Gene3D" id="1.20.120.1910">
    <property type="entry name" value="Cysteine-tRNA ligase, C-terminal anti-codon recognition domain"/>
    <property type="match status" value="1"/>
</dbReference>
<dbReference type="EC" id="6.1.1.16" evidence="9"/>
<comment type="subcellular location">
    <subcellularLocation>
        <location evidence="9">Cytoplasm</location>
    </subcellularLocation>
</comment>
<dbReference type="GO" id="GO:0004817">
    <property type="term" value="F:cysteine-tRNA ligase activity"/>
    <property type="evidence" value="ECO:0007669"/>
    <property type="project" value="UniProtKB-UniRule"/>
</dbReference>